<name>A0A173LYB9_9MICO</name>
<evidence type="ECO:0000313" key="2">
    <source>
        <dbReference type="EMBL" id="BAU99857.1"/>
    </source>
</evidence>
<protein>
    <recommendedName>
        <fullName evidence="1">Serine aminopeptidase S33 domain-containing protein</fullName>
    </recommendedName>
</protein>
<dbReference type="InterPro" id="IPR051044">
    <property type="entry name" value="MAG_DAG_Lipase"/>
</dbReference>
<dbReference type="InterPro" id="IPR022742">
    <property type="entry name" value="Hydrolase_4"/>
</dbReference>
<dbReference type="RefSeq" id="WP_096382756.1">
    <property type="nucleotide sequence ID" value="NZ_AP017457.1"/>
</dbReference>
<dbReference type="KEGG" id="amin:AUMI_113150"/>
<dbReference type="InterPro" id="IPR029058">
    <property type="entry name" value="AB_hydrolase_fold"/>
</dbReference>
<evidence type="ECO:0000259" key="1">
    <source>
        <dbReference type="Pfam" id="PF12146"/>
    </source>
</evidence>
<dbReference type="GeneID" id="80452507"/>
<gene>
    <name evidence="2" type="ORF">AUMI_113150</name>
</gene>
<accession>A0A173LYB9</accession>
<sequence>MKTAEYIDPQGVTIVYDVYSVEKPRAVVQIMHGLGDHAGRYAHVAVALNSAGFSVYAPDQRGHGRTGVKQFGGDLSKLGKLGPGGLRAAVADFTQMTEIIREQNPGVPIVLLGHSMGSLMGQILINDHAADYAAVVFSGSAYRQPGSMNAGKLNKRFDTPGCTGHEWLSRDPAVWTSFKEDPWTFEADTLKLYGVADGLRLFGKPSKDMAQVPILLIVGEDDPLGGKPSNIKLAESYIERAGQTDVTVGVYPEARHEIFNETNKEQVIDDMISWISERVAS</sequence>
<dbReference type="EMBL" id="AP017457">
    <property type="protein sequence ID" value="BAU99857.1"/>
    <property type="molecule type" value="Genomic_DNA"/>
</dbReference>
<proteinExistence type="predicted"/>
<reference evidence="2 3" key="1">
    <citation type="journal article" date="2016" name="Genome Announc.">
        <title>Complete Genome Sequence of Aurantimicrobium minutum Type Strain KNCT, a Planktonic Ultramicrobacterium Isolated from River Water.</title>
        <authorList>
            <person name="Nakai R."/>
            <person name="Fujisawa T."/>
            <person name="Nakamura Y."/>
            <person name="Nishide H."/>
            <person name="Uchiyama I."/>
            <person name="Baba T."/>
            <person name="Toyoda A."/>
            <person name="Fujiyama A."/>
            <person name="Naganuma T."/>
            <person name="Niki H."/>
        </authorList>
    </citation>
    <scope>NUCLEOTIDE SEQUENCE [LARGE SCALE GENOMIC DNA]</scope>
    <source>
        <strain evidence="2 3">KNC</strain>
    </source>
</reference>
<dbReference type="AlphaFoldDB" id="A0A173LYB9"/>
<dbReference type="Pfam" id="PF12146">
    <property type="entry name" value="Hydrolase_4"/>
    <property type="match status" value="1"/>
</dbReference>
<feature type="domain" description="Serine aminopeptidase S33" evidence="1">
    <location>
        <begin position="23"/>
        <end position="263"/>
    </location>
</feature>
<dbReference type="SUPFAM" id="SSF53474">
    <property type="entry name" value="alpha/beta-Hydrolases"/>
    <property type="match status" value="1"/>
</dbReference>
<dbReference type="Gene3D" id="3.40.50.1820">
    <property type="entry name" value="alpha/beta hydrolase"/>
    <property type="match status" value="1"/>
</dbReference>
<dbReference type="Proteomes" id="UP000243847">
    <property type="component" value="Chromosome sequence1"/>
</dbReference>
<evidence type="ECO:0000313" key="3">
    <source>
        <dbReference type="Proteomes" id="UP000243847"/>
    </source>
</evidence>
<dbReference type="PANTHER" id="PTHR11614">
    <property type="entry name" value="PHOSPHOLIPASE-RELATED"/>
    <property type="match status" value="1"/>
</dbReference>
<organism evidence="2 3">
    <name type="scientific">Aurantimicrobium minutum</name>
    <dbReference type="NCBI Taxonomy" id="708131"/>
    <lineage>
        <taxon>Bacteria</taxon>
        <taxon>Bacillati</taxon>
        <taxon>Actinomycetota</taxon>
        <taxon>Actinomycetes</taxon>
        <taxon>Micrococcales</taxon>
        <taxon>Microbacteriaceae</taxon>
        <taxon>Aurantimicrobium</taxon>
    </lineage>
</organism>
<dbReference type="OrthoDB" id="9806902at2"/>